<name>A0A1Q5TCX5_9EURO</name>
<feature type="compositionally biased region" description="Polar residues" evidence="1">
    <location>
        <begin position="38"/>
        <end position="53"/>
    </location>
</feature>
<sequence length="53" mass="6033">MANNLRPGRRPRPRSILAGSHKVTMANRSARSPRGWTQLYQPQGQPRYSTIQS</sequence>
<evidence type="ECO:0000313" key="2">
    <source>
        <dbReference type="EMBL" id="OKO98075.1"/>
    </source>
</evidence>
<organism evidence="2 3">
    <name type="scientific">Penicillium subrubescens</name>
    <dbReference type="NCBI Taxonomy" id="1316194"/>
    <lineage>
        <taxon>Eukaryota</taxon>
        <taxon>Fungi</taxon>
        <taxon>Dikarya</taxon>
        <taxon>Ascomycota</taxon>
        <taxon>Pezizomycotina</taxon>
        <taxon>Eurotiomycetes</taxon>
        <taxon>Eurotiomycetidae</taxon>
        <taxon>Eurotiales</taxon>
        <taxon>Aspergillaceae</taxon>
        <taxon>Penicillium</taxon>
    </lineage>
</organism>
<accession>A0A1Q5TCX5</accession>
<keyword evidence="3" id="KW-1185">Reference proteome</keyword>
<evidence type="ECO:0000256" key="1">
    <source>
        <dbReference type="SAM" id="MobiDB-lite"/>
    </source>
</evidence>
<dbReference type="AlphaFoldDB" id="A0A1Q5TCX5"/>
<protein>
    <submittedName>
        <fullName evidence="2">Uncharacterized protein</fullName>
    </submittedName>
</protein>
<dbReference type="Proteomes" id="UP000186955">
    <property type="component" value="Unassembled WGS sequence"/>
</dbReference>
<dbReference type="EMBL" id="MNBE01000682">
    <property type="protein sequence ID" value="OKO98075.1"/>
    <property type="molecule type" value="Genomic_DNA"/>
</dbReference>
<evidence type="ECO:0000313" key="3">
    <source>
        <dbReference type="Proteomes" id="UP000186955"/>
    </source>
</evidence>
<reference evidence="2 3" key="1">
    <citation type="submission" date="2016-10" db="EMBL/GenBank/DDBJ databases">
        <title>Genome sequence of the ascomycete fungus Penicillium subrubescens.</title>
        <authorList>
            <person name="De Vries R.P."/>
            <person name="Peng M."/>
            <person name="Dilokpimol A."/>
            <person name="Hilden K."/>
            <person name="Makela M.R."/>
            <person name="Grigoriev I."/>
            <person name="Riley R."/>
            <person name="Granchi Z."/>
        </authorList>
    </citation>
    <scope>NUCLEOTIDE SEQUENCE [LARGE SCALE GENOMIC DNA]</scope>
    <source>
        <strain evidence="2 3">CBS 132785</strain>
    </source>
</reference>
<feature type="region of interest" description="Disordered" evidence="1">
    <location>
        <begin position="1"/>
        <end position="53"/>
    </location>
</feature>
<gene>
    <name evidence="2" type="ORF">PENSUB_9655</name>
</gene>
<comment type="caution">
    <text evidence="2">The sequence shown here is derived from an EMBL/GenBank/DDBJ whole genome shotgun (WGS) entry which is preliminary data.</text>
</comment>
<proteinExistence type="predicted"/>